<comment type="catalytic activity">
    <reaction evidence="1 7">
        <text>2-C-methyl-D-erythritol 4-phosphate + CTP + H(+) = 4-CDP-2-C-methyl-D-erythritol + diphosphate</text>
        <dbReference type="Rhea" id="RHEA:13429"/>
        <dbReference type="ChEBI" id="CHEBI:15378"/>
        <dbReference type="ChEBI" id="CHEBI:33019"/>
        <dbReference type="ChEBI" id="CHEBI:37563"/>
        <dbReference type="ChEBI" id="CHEBI:57823"/>
        <dbReference type="ChEBI" id="CHEBI:58262"/>
        <dbReference type="EC" id="2.7.7.60"/>
    </reaction>
</comment>
<dbReference type="PANTHER" id="PTHR32125:SF4">
    <property type="entry name" value="2-C-METHYL-D-ERYTHRITOL 4-PHOSPHATE CYTIDYLYLTRANSFERASE, CHLOROPLASTIC"/>
    <property type="match status" value="1"/>
</dbReference>
<dbReference type="GO" id="GO:0019288">
    <property type="term" value="P:isopentenyl diphosphate biosynthetic process, methylerythritol 4-phosphate pathway"/>
    <property type="evidence" value="ECO:0007669"/>
    <property type="project" value="UniProtKB-UniRule"/>
</dbReference>
<dbReference type="InterPro" id="IPR001228">
    <property type="entry name" value="IspD"/>
</dbReference>
<evidence type="ECO:0000256" key="4">
    <source>
        <dbReference type="ARBA" id="ARBA00022679"/>
    </source>
</evidence>
<keyword evidence="5 7" id="KW-0548">Nucleotidyltransferase</keyword>
<comment type="similarity">
    <text evidence="3 7">Belongs to the IspD/TarI cytidylyltransferase family. IspD subfamily.</text>
</comment>
<feature type="site" description="Transition state stabilizer" evidence="7">
    <location>
        <position position="16"/>
    </location>
</feature>
<dbReference type="PROSITE" id="PS01295">
    <property type="entry name" value="ISPD"/>
    <property type="match status" value="1"/>
</dbReference>
<dbReference type="Proteomes" id="UP000199225">
    <property type="component" value="Unassembled WGS sequence"/>
</dbReference>
<dbReference type="UniPathway" id="UPA00056">
    <property type="reaction ID" value="UER00093"/>
</dbReference>
<evidence type="ECO:0000256" key="7">
    <source>
        <dbReference type="HAMAP-Rule" id="MF_00108"/>
    </source>
</evidence>
<name>A0A1G8W0J3_9BACI</name>
<keyword evidence="4 7" id="KW-0808">Transferase</keyword>
<dbReference type="PANTHER" id="PTHR32125">
    <property type="entry name" value="2-C-METHYL-D-ERYTHRITOL 4-PHOSPHATE CYTIDYLYLTRANSFERASE, CHLOROPLASTIC"/>
    <property type="match status" value="1"/>
</dbReference>
<dbReference type="InterPro" id="IPR034683">
    <property type="entry name" value="IspD/TarI"/>
</dbReference>
<dbReference type="InterPro" id="IPR018294">
    <property type="entry name" value="ISPD_synthase_CS"/>
</dbReference>
<dbReference type="HAMAP" id="MF_00108">
    <property type="entry name" value="IspD"/>
    <property type="match status" value="1"/>
</dbReference>
<reference evidence="9" key="1">
    <citation type="submission" date="2016-10" db="EMBL/GenBank/DDBJ databases">
        <authorList>
            <person name="Varghese N."/>
            <person name="Submissions S."/>
        </authorList>
    </citation>
    <scope>NUCLEOTIDE SEQUENCE [LARGE SCALE GENOMIC DNA]</scope>
    <source>
        <strain evidence="9">DSM 4771</strain>
    </source>
</reference>
<organism evidence="8 9">
    <name type="scientific">Salimicrobium halophilum</name>
    <dbReference type="NCBI Taxonomy" id="86666"/>
    <lineage>
        <taxon>Bacteria</taxon>
        <taxon>Bacillati</taxon>
        <taxon>Bacillota</taxon>
        <taxon>Bacilli</taxon>
        <taxon>Bacillales</taxon>
        <taxon>Bacillaceae</taxon>
        <taxon>Salimicrobium</taxon>
    </lineage>
</organism>
<gene>
    <name evidence="7" type="primary">ispD</name>
    <name evidence="8" type="ORF">SAMN04490247_2961</name>
</gene>
<dbReference type="GO" id="GO:0050518">
    <property type="term" value="F:2-C-methyl-D-erythritol 4-phosphate cytidylyltransferase activity"/>
    <property type="evidence" value="ECO:0007669"/>
    <property type="project" value="UniProtKB-UniRule"/>
</dbReference>
<proteinExistence type="inferred from homology"/>
<evidence type="ECO:0000256" key="3">
    <source>
        <dbReference type="ARBA" id="ARBA00009789"/>
    </source>
</evidence>
<dbReference type="NCBIfam" id="TIGR00453">
    <property type="entry name" value="ispD"/>
    <property type="match status" value="1"/>
</dbReference>
<keyword evidence="6 7" id="KW-0414">Isoprene biosynthesis</keyword>
<dbReference type="InterPro" id="IPR050088">
    <property type="entry name" value="IspD/TarI_cytidylyltransf_bact"/>
</dbReference>
<evidence type="ECO:0000313" key="8">
    <source>
        <dbReference type="EMBL" id="SDJ71245.1"/>
    </source>
</evidence>
<feature type="site" description="Positions MEP for the nucleophilic attack" evidence="7">
    <location>
        <position position="152"/>
    </location>
</feature>
<evidence type="ECO:0000313" key="9">
    <source>
        <dbReference type="Proteomes" id="UP000199225"/>
    </source>
</evidence>
<dbReference type="EC" id="2.7.7.60" evidence="7"/>
<feature type="site" description="Transition state stabilizer" evidence="7">
    <location>
        <position position="23"/>
    </location>
</feature>
<dbReference type="Pfam" id="PF01128">
    <property type="entry name" value="IspD"/>
    <property type="match status" value="1"/>
</dbReference>
<dbReference type="CDD" id="cd02516">
    <property type="entry name" value="CDP-ME_synthetase"/>
    <property type="match status" value="1"/>
</dbReference>
<comment type="function">
    <text evidence="7">Catalyzes the formation of 4-diphosphocytidyl-2-C-methyl-D-erythritol from CTP and 2-C-methyl-D-erythritol 4-phosphate (MEP).</text>
</comment>
<accession>A0A1G8W0J3</accession>
<dbReference type="OrthoDB" id="9806837at2"/>
<dbReference type="RefSeq" id="WP_093194626.1">
    <property type="nucleotide sequence ID" value="NZ_FNEV01000011.1"/>
</dbReference>
<dbReference type="AlphaFoldDB" id="A0A1G8W0J3"/>
<sequence>MTNYTVVIVAAGQGKRMNAGRNKQFLMIGERPLIVHTLQAFTKDKECREIILVTNESDEEDMRGLMNRYKLPKIKLVHGGKERQDSVYQGLLAVSDPHLPVLIHDGARPFVKKENVHELVKRIQEDQAALLAVPVTDTVKQMKDGKLQTLNRDQLWAAQTPQGFSYDLIKRAHEKAQKDGFYATDDAALAESFGYDVSIVHGSYDNIKITTPEDLQKATAYVNK</sequence>
<dbReference type="SUPFAM" id="SSF53448">
    <property type="entry name" value="Nucleotide-diphospho-sugar transferases"/>
    <property type="match status" value="1"/>
</dbReference>
<evidence type="ECO:0000256" key="1">
    <source>
        <dbReference type="ARBA" id="ARBA00001282"/>
    </source>
</evidence>
<dbReference type="Gene3D" id="3.90.550.10">
    <property type="entry name" value="Spore Coat Polysaccharide Biosynthesis Protein SpsA, Chain A"/>
    <property type="match status" value="1"/>
</dbReference>
<comment type="pathway">
    <text evidence="2 7">Isoprenoid biosynthesis; isopentenyl diphosphate biosynthesis via DXP pathway; isopentenyl diphosphate from 1-deoxy-D-xylulose 5-phosphate: step 2/6.</text>
</comment>
<keyword evidence="9" id="KW-1185">Reference proteome</keyword>
<dbReference type="InterPro" id="IPR029044">
    <property type="entry name" value="Nucleotide-diphossugar_trans"/>
</dbReference>
<dbReference type="FunFam" id="3.90.550.10:FF:000003">
    <property type="entry name" value="2-C-methyl-D-erythritol 4-phosphate cytidylyltransferase"/>
    <property type="match status" value="1"/>
</dbReference>
<dbReference type="EMBL" id="FNEV01000011">
    <property type="protein sequence ID" value="SDJ71245.1"/>
    <property type="molecule type" value="Genomic_DNA"/>
</dbReference>
<evidence type="ECO:0000256" key="6">
    <source>
        <dbReference type="ARBA" id="ARBA00023229"/>
    </source>
</evidence>
<dbReference type="STRING" id="86666.SAMN04490247_2961"/>
<feature type="site" description="Positions MEP for the nucleophilic attack" evidence="7">
    <location>
        <position position="208"/>
    </location>
</feature>
<evidence type="ECO:0000256" key="5">
    <source>
        <dbReference type="ARBA" id="ARBA00022695"/>
    </source>
</evidence>
<protein>
    <recommendedName>
        <fullName evidence="7">2-C-methyl-D-erythritol 4-phosphate cytidylyltransferase</fullName>
        <ecNumber evidence="7">2.7.7.60</ecNumber>
    </recommendedName>
    <alternativeName>
        <fullName evidence="7">4-diphosphocytidyl-2C-methyl-D-erythritol synthase</fullName>
    </alternativeName>
    <alternativeName>
        <fullName evidence="7">MEP cytidylyltransferase</fullName>
        <shortName evidence="7">MCT</shortName>
    </alternativeName>
</protein>
<evidence type="ECO:0000256" key="2">
    <source>
        <dbReference type="ARBA" id="ARBA00004787"/>
    </source>
</evidence>